<feature type="non-terminal residue" evidence="2">
    <location>
        <position position="1"/>
    </location>
</feature>
<reference evidence="2" key="1">
    <citation type="submission" date="2013-12" db="EMBL/GenBank/DDBJ databases">
        <title>A Varibaculum cambriense genome reconstructed from a premature infant gut community with otherwise low bacterial novelty that shifts toward anaerobic metabolism during the third week of life.</title>
        <authorList>
            <person name="Brown C.T."/>
            <person name="Sharon I."/>
            <person name="Thomas B.C."/>
            <person name="Castelle C.J."/>
            <person name="Morowitz M.J."/>
            <person name="Banfield J.F."/>
        </authorList>
    </citation>
    <scope>NUCLEOTIDE SEQUENCE</scope>
</reference>
<proteinExistence type="predicted"/>
<accession>W1XEP0</accession>
<keyword evidence="1" id="KW-0472">Membrane</keyword>
<gene>
    <name evidence="2" type="ORF">Q604_UNBC16637G0001</name>
</gene>
<dbReference type="Pfam" id="PF18949">
    <property type="entry name" value="DUF5693"/>
    <property type="match status" value="1"/>
</dbReference>
<organism evidence="2">
    <name type="scientific">human gut metagenome</name>
    <dbReference type="NCBI Taxonomy" id="408170"/>
    <lineage>
        <taxon>unclassified sequences</taxon>
        <taxon>metagenomes</taxon>
        <taxon>organismal metagenomes</taxon>
    </lineage>
</organism>
<comment type="caution">
    <text evidence="2">The sequence shown here is derived from an EMBL/GenBank/DDBJ whole genome shotgun (WGS) entry which is preliminary data.</text>
</comment>
<keyword evidence="1" id="KW-1133">Transmembrane helix</keyword>
<evidence type="ECO:0000313" key="2">
    <source>
        <dbReference type="EMBL" id="ETJ28773.1"/>
    </source>
</evidence>
<feature type="non-terminal residue" evidence="2">
    <location>
        <position position="68"/>
    </location>
</feature>
<protein>
    <submittedName>
        <fullName evidence="2">Uncharacterized protein</fullName>
    </submittedName>
</protein>
<name>W1XEP0_9ZZZZ</name>
<sequence>KYYGVSKAIITRDNNITHGHPALMLATFAFMRKWPTVIHFLLTLAGVIGIASMVETFCHLRTPVFMSI</sequence>
<evidence type="ECO:0000256" key="1">
    <source>
        <dbReference type="SAM" id="Phobius"/>
    </source>
</evidence>
<dbReference type="EMBL" id="AZMM01016637">
    <property type="protein sequence ID" value="ETJ28773.1"/>
    <property type="molecule type" value="Genomic_DNA"/>
</dbReference>
<keyword evidence="1" id="KW-0812">Transmembrane</keyword>
<dbReference type="AlphaFoldDB" id="W1XEP0"/>
<feature type="transmembrane region" description="Helical" evidence="1">
    <location>
        <begin position="37"/>
        <end position="58"/>
    </location>
</feature>
<dbReference type="InterPro" id="IPR043748">
    <property type="entry name" value="DUF5693"/>
</dbReference>